<organism evidence="1 2">
    <name type="scientific">Cristinia sonorae</name>
    <dbReference type="NCBI Taxonomy" id="1940300"/>
    <lineage>
        <taxon>Eukaryota</taxon>
        <taxon>Fungi</taxon>
        <taxon>Dikarya</taxon>
        <taxon>Basidiomycota</taxon>
        <taxon>Agaricomycotina</taxon>
        <taxon>Agaricomycetes</taxon>
        <taxon>Agaricomycetidae</taxon>
        <taxon>Agaricales</taxon>
        <taxon>Pleurotineae</taxon>
        <taxon>Stephanosporaceae</taxon>
        <taxon>Cristinia</taxon>
    </lineage>
</organism>
<protein>
    <submittedName>
        <fullName evidence="1">Uncharacterized protein</fullName>
    </submittedName>
</protein>
<dbReference type="AlphaFoldDB" id="A0A8K0XQS7"/>
<proteinExistence type="predicted"/>
<dbReference type="Proteomes" id="UP000813824">
    <property type="component" value="Unassembled WGS sequence"/>
</dbReference>
<comment type="caution">
    <text evidence="1">The sequence shown here is derived from an EMBL/GenBank/DDBJ whole genome shotgun (WGS) entry which is preliminary data.</text>
</comment>
<reference evidence="1" key="1">
    <citation type="journal article" date="2021" name="New Phytol.">
        <title>Evolutionary innovations through gain and loss of genes in the ectomycorrhizal Boletales.</title>
        <authorList>
            <person name="Wu G."/>
            <person name="Miyauchi S."/>
            <person name="Morin E."/>
            <person name="Kuo A."/>
            <person name="Drula E."/>
            <person name="Varga T."/>
            <person name="Kohler A."/>
            <person name="Feng B."/>
            <person name="Cao Y."/>
            <person name="Lipzen A."/>
            <person name="Daum C."/>
            <person name="Hundley H."/>
            <person name="Pangilinan J."/>
            <person name="Johnson J."/>
            <person name="Barry K."/>
            <person name="LaButti K."/>
            <person name="Ng V."/>
            <person name="Ahrendt S."/>
            <person name="Min B."/>
            <person name="Choi I.G."/>
            <person name="Park H."/>
            <person name="Plett J.M."/>
            <person name="Magnuson J."/>
            <person name="Spatafora J.W."/>
            <person name="Nagy L.G."/>
            <person name="Henrissat B."/>
            <person name="Grigoriev I.V."/>
            <person name="Yang Z.L."/>
            <person name="Xu J."/>
            <person name="Martin F.M."/>
        </authorList>
    </citation>
    <scope>NUCLEOTIDE SEQUENCE</scope>
    <source>
        <strain evidence="1">KKN 215</strain>
    </source>
</reference>
<evidence type="ECO:0000313" key="1">
    <source>
        <dbReference type="EMBL" id="KAH8101414.1"/>
    </source>
</evidence>
<keyword evidence="2" id="KW-1185">Reference proteome</keyword>
<accession>A0A8K0XQS7</accession>
<sequence length="201" mass="22442">MDYLPPASVAVTVPTGCPNRDLFSSATMVARQLRLIAQRVSYWRDVMSPCPMTWTFGGACEMGVVSWLCWGDWTVWDVIRCAWSVGLAIPHTRRRCTRVKACLALASVSLYVNHCVHERRQLCDALAHSVRCKVQGCTVAVIFLRDCFAFPDFMLGIVAGSFRTTDVQEYKESGGDILAPKPLRTRVRVPFPTEQGPVELS</sequence>
<name>A0A8K0XQS7_9AGAR</name>
<evidence type="ECO:0000313" key="2">
    <source>
        <dbReference type="Proteomes" id="UP000813824"/>
    </source>
</evidence>
<dbReference type="EMBL" id="JAEVFJ010000012">
    <property type="protein sequence ID" value="KAH8101414.1"/>
    <property type="molecule type" value="Genomic_DNA"/>
</dbReference>
<gene>
    <name evidence="1" type="ORF">BXZ70DRAFT_91625</name>
</gene>